<dbReference type="Proteomes" id="UP000254597">
    <property type="component" value="Unassembled WGS sequence"/>
</dbReference>
<sequence length="129" mass="15003">MIRISMIAIIAIIFCDYSHANPSNITINDVKDMSFKECLDINYSKLGLYEGHYSDLNDRSYLLKWYAIDNDSLKKSKDLKVFIKKESGDFYLAKPPLKETKDVNVVFSLCMNFYKSKKLSDYIAKNIFD</sequence>
<gene>
    <name evidence="2" type="ORF">NCTC10252_03576</name>
</gene>
<reference evidence="2 3" key="1">
    <citation type="submission" date="2018-06" db="EMBL/GenBank/DDBJ databases">
        <authorList>
            <consortium name="Pathogen Informatics"/>
            <person name="Doyle S."/>
        </authorList>
    </citation>
    <scope>NUCLEOTIDE SEQUENCE [LARGE SCALE GENOMIC DNA]</scope>
    <source>
        <strain evidence="2 3">NCTC10252</strain>
    </source>
</reference>
<protein>
    <submittedName>
        <fullName evidence="2">Secreted protein</fullName>
    </submittedName>
</protein>
<dbReference type="EMBL" id="UGWP01000004">
    <property type="protein sequence ID" value="SUF58263.1"/>
    <property type="molecule type" value="Genomic_DNA"/>
</dbReference>
<accession>A0A379QN02</accession>
<evidence type="ECO:0000256" key="1">
    <source>
        <dbReference type="SAM" id="SignalP"/>
    </source>
</evidence>
<evidence type="ECO:0000313" key="3">
    <source>
        <dbReference type="Proteomes" id="UP000254597"/>
    </source>
</evidence>
<evidence type="ECO:0000313" key="2">
    <source>
        <dbReference type="EMBL" id="SUF58263.1"/>
    </source>
</evidence>
<name>A0A379QN02_SALER</name>
<dbReference type="AlphaFoldDB" id="A0A379QN02"/>
<keyword evidence="1" id="KW-0732">Signal</keyword>
<proteinExistence type="predicted"/>
<feature type="chain" id="PRO_5016995395" evidence="1">
    <location>
        <begin position="21"/>
        <end position="129"/>
    </location>
</feature>
<organism evidence="2 3">
    <name type="scientific">Salmonella enterica</name>
    <name type="common">Salmonella choleraesuis</name>
    <dbReference type="NCBI Taxonomy" id="28901"/>
    <lineage>
        <taxon>Bacteria</taxon>
        <taxon>Pseudomonadati</taxon>
        <taxon>Pseudomonadota</taxon>
        <taxon>Gammaproteobacteria</taxon>
        <taxon>Enterobacterales</taxon>
        <taxon>Enterobacteriaceae</taxon>
        <taxon>Salmonella</taxon>
    </lineage>
</organism>
<feature type="signal peptide" evidence="1">
    <location>
        <begin position="1"/>
        <end position="20"/>
    </location>
</feature>